<keyword evidence="2" id="KW-0677">Repeat</keyword>
<accession>A0A2A2TD08</accession>
<reference evidence="3 4" key="1">
    <citation type="submission" date="2017-08" db="EMBL/GenBank/DDBJ databases">
        <title>Draft genome sequence of filamentous cyanobacterium Calothrix elsteri CCALA 953.</title>
        <authorList>
            <person name="Gagunashvili A.N."/>
            <person name="Elster J."/>
            <person name="Andresson O.S."/>
        </authorList>
    </citation>
    <scope>NUCLEOTIDE SEQUENCE [LARGE SCALE GENOMIC DNA]</scope>
    <source>
        <strain evidence="3 4">CCALA 953</strain>
    </source>
</reference>
<keyword evidence="1 3" id="KW-0808">Transferase</keyword>
<evidence type="ECO:0000256" key="1">
    <source>
        <dbReference type="ARBA" id="ARBA00022679"/>
    </source>
</evidence>
<dbReference type="GO" id="GO:0016740">
    <property type="term" value="F:transferase activity"/>
    <property type="evidence" value="ECO:0007669"/>
    <property type="project" value="UniProtKB-KW"/>
</dbReference>
<dbReference type="PANTHER" id="PTHR23416">
    <property type="entry name" value="SIALIC ACID SYNTHASE-RELATED"/>
    <property type="match status" value="1"/>
</dbReference>
<dbReference type="InterPro" id="IPR001451">
    <property type="entry name" value="Hexapep"/>
</dbReference>
<dbReference type="Proteomes" id="UP000218238">
    <property type="component" value="Unassembled WGS sequence"/>
</dbReference>
<sequence length="235" mass="25292">MNNNILTLKLNRLQELLVTTFFGNIPSIFFGTKLRNILYKIIFRKLGKSGYIQYGTEFINAKSISVGDGVYLFKNIRLDARGDNNHLYLSDGVALEQGVEIGAMDNTTIHIGQKTYIGSNVSIGGPGNIRIGKNCLIASNTGIIANNHIFTDIHQNILAQGVTREGIVIEDNCWLGHGVTILDGVTIGEGSVIGAGSVVTKNIPPYSVAVGVPAKVIKSRKVEESTLSTTSTSNN</sequence>
<dbReference type="InterPro" id="IPR018357">
    <property type="entry name" value="Hexapep_transf_CS"/>
</dbReference>
<evidence type="ECO:0000313" key="4">
    <source>
        <dbReference type="Proteomes" id="UP000218238"/>
    </source>
</evidence>
<protein>
    <submittedName>
        <fullName evidence="3">Transferase</fullName>
    </submittedName>
</protein>
<dbReference type="RefSeq" id="WP_095723989.1">
    <property type="nucleotide sequence ID" value="NZ_NTFS01000353.1"/>
</dbReference>
<dbReference type="Gene3D" id="2.160.10.10">
    <property type="entry name" value="Hexapeptide repeat proteins"/>
    <property type="match status" value="1"/>
</dbReference>
<dbReference type="GO" id="GO:0031470">
    <property type="term" value="C:carboxysome"/>
    <property type="evidence" value="ECO:0007669"/>
    <property type="project" value="UniProtKB-ARBA"/>
</dbReference>
<dbReference type="InterPro" id="IPR011004">
    <property type="entry name" value="Trimer_LpxA-like_sf"/>
</dbReference>
<dbReference type="PANTHER" id="PTHR23416:SF78">
    <property type="entry name" value="LIPOPOLYSACCHARIDE BIOSYNTHESIS O-ACETYL TRANSFERASE WBBJ-RELATED"/>
    <property type="match status" value="1"/>
</dbReference>
<dbReference type="InterPro" id="IPR051159">
    <property type="entry name" value="Hexapeptide_acetyltransf"/>
</dbReference>
<organism evidence="3 4">
    <name type="scientific">Brunnivagina elsteri CCALA 953</name>
    <dbReference type="NCBI Taxonomy" id="987040"/>
    <lineage>
        <taxon>Bacteria</taxon>
        <taxon>Bacillati</taxon>
        <taxon>Cyanobacteriota</taxon>
        <taxon>Cyanophyceae</taxon>
        <taxon>Nostocales</taxon>
        <taxon>Calotrichaceae</taxon>
        <taxon>Brunnivagina</taxon>
    </lineage>
</organism>
<dbReference type="Pfam" id="PF00132">
    <property type="entry name" value="Hexapep"/>
    <property type="match status" value="1"/>
</dbReference>
<dbReference type="SUPFAM" id="SSF51161">
    <property type="entry name" value="Trimeric LpxA-like enzymes"/>
    <property type="match status" value="1"/>
</dbReference>
<comment type="caution">
    <text evidence="3">The sequence shown here is derived from an EMBL/GenBank/DDBJ whole genome shotgun (WGS) entry which is preliminary data.</text>
</comment>
<gene>
    <name evidence="3" type="ORF">CK510_23535</name>
</gene>
<dbReference type="Pfam" id="PF14602">
    <property type="entry name" value="Hexapep_2"/>
    <property type="match status" value="1"/>
</dbReference>
<evidence type="ECO:0000256" key="2">
    <source>
        <dbReference type="ARBA" id="ARBA00022737"/>
    </source>
</evidence>
<keyword evidence="4" id="KW-1185">Reference proteome</keyword>
<dbReference type="AlphaFoldDB" id="A0A2A2TD08"/>
<proteinExistence type="predicted"/>
<dbReference type="GO" id="GO:0043886">
    <property type="term" value="F:structural constituent of carboxysome shell"/>
    <property type="evidence" value="ECO:0007669"/>
    <property type="project" value="UniProtKB-ARBA"/>
</dbReference>
<dbReference type="EMBL" id="NTFS01000353">
    <property type="protein sequence ID" value="PAX51677.1"/>
    <property type="molecule type" value="Genomic_DNA"/>
</dbReference>
<dbReference type="PROSITE" id="PS00101">
    <property type="entry name" value="HEXAPEP_TRANSFERASES"/>
    <property type="match status" value="1"/>
</dbReference>
<name>A0A2A2TD08_9CYAN</name>
<evidence type="ECO:0000313" key="3">
    <source>
        <dbReference type="EMBL" id="PAX51677.1"/>
    </source>
</evidence>
<dbReference type="CDD" id="cd04647">
    <property type="entry name" value="LbH_MAT_like"/>
    <property type="match status" value="1"/>
</dbReference>
<dbReference type="OrthoDB" id="9815592at2"/>